<accession>A0A0F8XAF1</accession>
<gene>
    <name evidence="1" type="ORF">LCGC14_2967220</name>
</gene>
<reference evidence="1" key="1">
    <citation type="journal article" date="2015" name="Nature">
        <title>Complex archaea that bridge the gap between prokaryotes and eukaryotes.</title>
        <authorList>
            <person name="Spang A."/>
            <person name="Saw J.H."/>
            <person name="Jorgensen S.L."/>
            <person name="Zaremba-Niedzwiedzka K."/>
            <person name="Martijn J."/>
            <person name="Lind A.E."/>
            <person name="van Eijk R."/>
            <person name="Schleper C."/>
            <person name="Guy L."/>
            <person name="Ettema T.J."/>
        </authorList>
    </citation>
    <scope>NUCLEOTIDE SEQUENCE</scope>
</reference>
<feature type="non-terminal residue" evidence="1">
    <location>
        <position position="372"/>
    </location>
</feature>
<dbReference type="EMBL" id="LAZR01060229">
    <property type="protein sequence ID" value="KKK66127.1"/>
    <property type="molecule type" value="Genomic_DNA"/>
</dbReference>
<feature type="non-terminal residue" evidence="1">
    <location>
        <position position="1"/>
    </location>
</feature>
<comment type="caution">
    <text evidence="1">The sequence shown here is derived from an EMBL/GenBank/DDBJ whole genome shotgun (WGS) entry which is preliminary data.</text>
</comment>
<organism evidence="1">
    <name type="scientific">marine sediment metagenome</name>
    <dbReference type="NCBI Taxonomy" id="412755"/>
    <lineage>
        <taxon>unclassified sequences</taxon>
        <taxon>metagenomes</taxon>
        <taxon>ecological metagenomes</taxon>
    </lineage>
</organism>
<protein>
    <submittedName>
        <fullName evidence="1">Uncharacterized protein</fullName>
    </submittedName>
</protein>
<dbReference type="AlphaFoldDB" id="A0A0F8XAF1"/>
<sequence>TWKDQLYSASGNQLLQIISYAGGWSIDDITGLAYKPQYICQHKDRLFAAGGDMPQGYLECTGYESDSSWSAGTGEAFNVGYKDGDPIRQLAGLKDNLIVYKQDSIWVLRGDNAQNWFQHRDEKAVGCYAPHSVADVIYGHIFLSIDNVYFFDGERLVPIGDNIKPWLDLIPIAYRKNACASYYDGWYRLSFTNGTYNNKELLFDINRFITTGRTAWWLNDGRNINNYIIYDGPDDDNTIHMCDSNAGHLRKMDTGTQDDTVDVESQFYSKHYGMGNPNIEKMFDRLKVDLSMSVGTVYLTLIKGLGIEAQLEIEFGIDTGSATNLWGTGVWGVCKWQSSDLTRFTHEVAIPAKMDGPTLAFMLKHKTSQANV</sequence>
<proteinExistence type="predicted"/>
<name>A0A0F8XAF1_9ZZZZ</name>
<evidence type="ECO:0000313" key="1">
    <source>
        <dbReference type="EMBL" id="KKK66127.1"/>
    </source>
</evidence>